<accession>A0AB34FES5</accession>
<name>A0AB34FES5_9HYPO</name>
<dbReference type="AlphaFoldDB" id="A0AB34FES5"/>
<comment type="caution">
    <text evidence="1">The sequence shown here is derived from an EMBL/GenBank/DDBJ whole genome shotgun (WGS) entry which is preliminary data.</text>
</comment>
<keyword evidence="2" id="KW-1185">Reference proteome</keyword>
<proteinExistence type="predicted"/>
<gene>
    <name evidence="1" type="ORF">O9K51_09931</name>
</gene>
<reference evidence="1" key="1">
    <citation type="submission" date="2023-01" db="EMBL/GenBank/DDBJ databases">
        <title>The growth and conidiation of Purpureocillium lavendulum are regulated by nitrogen source and histone H3K14 acetylation.</title>
        <authorList>
            <person name="Tang P."/>
            <person name="Han J."/>
            <person name="Zhang C."/>
            <person name="Tang P."/>
            <person name="Qi F."/>
            <person name="Zhang K."/>
            <person name="Liang L."/>
        </authorList>
    </citation>
    <scope>NUCLEOTIDE SEQUENCE</scope>
    <source>
        <strain evidence="1">YMF1.00683</strain>
    </source>
</reference>
<organism evidence="1 2">
    <name type="scientific">Purpureocillium lavendulum</name>
    <dbReference type="NCBI Taxonomy" id="1247861"/>
    <lineage>
        <taxon>Eukaryota</taxon>
        <taxon>Fungi</taxon>
        <taxon>Dikarya</taxon>
        <taxon>Ascomycota</taxon>
        <taxon>Pezizomycotina</taxon>
        <taxon>Sordariomycetes</taxon>
        <taxon>Hypocreomycetidae</taxon>
        <taxon>Hypocreales</taxon>
        <taxon>Ophiocordycipitaceae</taxon>
        <taxon>Purpureocillium</taxon>
    </lineage>
</organism>
<dbReference type="EMBL" id="JAQHRD010000012">
    <property type="protein sequence ID" value="KAJ6437375.1"/>
    <property type="molecule type" value="Genomic_DNA"/>
</dbReference>
<evidence type="ECO:0000313" key="2">
    <source>
        <dbReference type="Proteomes" id="UP001163105"/>
    </source>
</evidence>
<protein>
    <submittedName>
        <fullName evidence="1">Uncharacterized protein</fullName>
    </submittedName>
</protein>
<sequence>MSSMNSKQRKLVESVRTSQMNVKDARDLTLAKMVLFLVHVEELDLKEDLGVSDKIAFCEMLGLQPDFLSDRKYNLGLVDESWARLSAATNEYLKDCNALAESFD</sequence>
<dbReference type="Proteomes" id="UP001163105">
    <property type="component" value="Unassembled WGS sequence"/>
</dbReference>
<evidence type="ECO:0000313" key="1">
    <source>
        <dbReference type="EMBL" id="KAJ6437375.1"/>
    </source>
</evidence>